<protein>
    <submittedName>
        <fullName evidence="2">Class I SAM-dependent methyltransferase</fullName>
    </submittedName>
</protein>
<dbReference type="Pfam" id="PF13649">
    <property type="entry name" value="Methyltransf_25"/>
    <property type="match status" value="1"/>
</dbReference>
<feature type="domain" description="Methyltransferase" evidence="1">
    <location>
        <begin position="52"/>
        <end position="142"/>
    </location>
</feature>
<evidence type="ECO:0000259" key="1">
    <source>
        <dbReference type="Pfam" id="PF13649"/>
    </source>
</evidence>
<dbReference type="GO" id="GO:0008168">
    <property type="term" value="F:methyltransferase activity"/>
    <property type="evidence" value="ECO:0007669"/>
    <property type="project" value="UniProtKB-KW"/>
</dbReference>
<keyword evidence="2" id="KW-0808">Transferase</keyword>
<dbReference type="RefSeq" id="WP_344964617.1">
    <property type="nucleotide sequence ID" value="NZ_BAAAXZ010000136.1"/>
</dbReference>
<gene>
    <name evidence="2" type="ORF">GCM10020221_36190</name>
</gene>
<dbReference type="Gene3D" id="3.40.50.150">
    <property type="entry name" value="Vaccinia Virus protein VP39"/>
    <property type="match status" value="1"/>
</dbReference>
<dbReference type="InterPro" id="IPR041698">
    <property type="entry name" value="Methyltransf_25"/>
</dbReference>
<keyword evidence="2" id="KW-0489">Methyltransferase</keyword>
<dbReference type="PANTHER" id="PTHR43591">
    <property type="entry name" value="METHYLTRANSFERASE"/>
    <property type="match status" value="1"/>
</dbReference>
<dbReference type="Proteomes" id="UP001501102">
    <property type="component" value="Unassembled WGS sequence"/>
</dbReference>
<name>A0ABP6JLE7_STRTU</name>
<proteinExistence type="predicted"/>
<dbReference type="EMBL" id="BAAAXZ010000136">
    <property type="protein sequence ID" value="GAA2937188.1"/>
    <property type="molecule type" value="Genomic_DNA"/>
</dbReference>
<comment type="caution">
    <text evidence="2">The sequence shown here is derived from an EMBL/GenBank/DDBJ whole genome shotgun (WGS) entry which is preliminary data.</text>
</comment>
<dbReference type="CDD" id="cd02440">
    <property type="entry name" value="AdoMet_MTases"/>
    <property type="match status" value="1"/>
</dbReference>
<evidence type="ECO:0000313" key="2">
    <source>
        <dbReference type="EMBL" id="GAA2937188.1"/>
    </source>
</evidence>
<keyword evidence="3" id="KW-1185">Reference proteome</keyword>
<dbReference type="SUPFAM" id="SSF53335">
    <property type="entry name" value="S-adenosyl-L-methionine-dependent methyltransferases"/>
    <property type="match status" value="1"/>
</dbReference>
<reference evidence="3" key="1">
    <citation type="journal article" date="2019" name="Int. J. Syst. Evol. Microbiol.">
        <title>The Global Catalogue of Microorganisms (GCM) 10K type strain sequencing project: providing services to taxonomists for standard genome sequencing and annotation.</title>
        <authorList>
            <consortium name="The Broad Institute Genomics Platform"/>
            <consortium name="The Broad Institute Genome Sequencing Center for Infectious Disease"/>
            <person name="Wu L."/>
            <person name="Ma J."/>
        </authorList>
    </citation>
    <scope>NUCLEOTIDE SEQUENCE [LARGE SCALE GENOMIC DNA]</scope>
    <source>
        <strain evidence="3">JCM 4087</strain>
    </source>
</reference>
<dbReference type="PANTHER" id="PTHR43591:SF110">
    <property type="entry name" value="RHODANESE DOMAIN-CONTAINING PROTEIN"/>
    <property type="match status" value="1"/>
</dbReference>
<dbReference type="Gene3D" id="2.20.130.10">
    <property type="entry name" value="CAC2371-like domains"/>
    <property type="match status" value="1"/>
</dbReference>
<dbReference type="InterPro" id="IPR029063">
    <property type="entry name" value="SAM-dependent_MTases_sf"/>
</dbReference>
<accession>A0ABP6JLE7</accession>
<sequence>MPATTVARPTGIYAAGDLYDAIYRGRGKDYRAEAAVVARHIRRHHPGAASLLDVGCGTGGHLRYFAQEFTRCEGIDAADGMLEVCRRENPDVPVATGDMRAFRTGRRYDAVVSLFSAVGNLGGTGELDASLASFAAHLEPGGVVVVEPWWFPANFTPDHVGASVSTVDGRTVARVSHTVREGDAASRMEVHYVVAEPGKGVRHFTDTHVMALFTREQYETAFTRAGLAVEYVTGEYPGNGLFVGVLRAGR</sequence>
<evidence type="ECO:0000313" key="3">
    <source>
        <dbReference type="Proteomes" id="UP001501102"/>
    </source>
</evidence>
<dbReference type="GO" id="GO:0032259">
    <property type="term" value="P:methylation"/>
    <property type="evidence" value="ECO:0007669"/>
    <property type="project" value="UniProtKB-KW"/>
</dbReference>
<organism evidence="2 3">
    <name type="scientific">Streptomyces thioluteus</name>
    <dbReference type="NCBI Taxonomy" id="66431"/>
    <lineage>
        <taxon>Bacteria</taxon>
        <taxon>Bacillati</taxon>
        <taxon>Actinomycetota</taxon>
        <taxon>Actinomycetes</taxon>
        <taxon>Kitasatosporales</taxon>
        <taxon>Streptomycetaceae</taxon>
        <taxon>Streptomyces</taxon>
    </lineage>
</organism>